<dbReference type="Gene3D" id="2.60.120.920">
    <property type="match status" value="1"/>
</dbReference>
<keyword evidence="15" id="KW-1185">Reference proteome</keyword>
<dbReference type="CDD" id="cd08311">
    <property type="entry name" value="Death_p75NR"/>
    <property type="match status" value="1"/>
</dbReference>
<keyword evidence="5" id="KW-0418">Kinase</keyword>
<feature type="compositionally biased region" description="Acidic residues" evidence="9">
    <location>
        <begin position="823"/>
        <end position="832"/>
    </location>
</feature>
<feature type="region of interest" description="Disordered" evidence="9">
    <location>
        <begin position="240"/>
        <end position="262"/>
    </location>
</feature>
<dbReference type="Gene3D" id="1.10.533.10">
    <property type="entry name" value="Death Domain, Fas"/>
    <property type="match status" value="1"/>
</dbReference>
<evidence type="ECO:0000256" key="9">
    <source>
        <dbReference type="SAM" id="MobiDB-lite"/>
    </source>
</evidence>
<feature type="region of interest" description="Disordered" evidence="9">
    <location>
        <begin position="1254"/>
        <end position="1273"/>
    </location>
</feature>
<feature type="domain" description="TIR" evidence="11">
    <location>
        <begin position="1051"/>
        <end position="1195"/>
    </location>
</feature>
<dbReference type="InterPro" id="IPR032171">
    <property type="entry name" value="COR-A"/>
</dbReference>
<dbReference type="InterPro" id="IPR043136">
    <property type="entry name" value="B30.2/SPRY_sf"/>
</dbReference>
<dbReference type="SUPFAM" id="SSF52540">
    <property type="entry name" value="P-loop containing nucleoside triphosphate hydrolases"/>
    <property type="match status" value="1"/>
</dbReference>
<dbReference type="InterPro" id="IPR020859">
    <property type="entry name" value="ROC"/>
</dbReference>
<dbReference type="Gene3D" id="1.10.10.10">
    <property type="entry name" value="Winged helix-like DNA-binding domain superfamily/Winged helix DNA-binding domain"/>
    <property type="match status" value="1"/>
</dbReference>
<evidence type="ECO:0000259" key="12">
    <source>
        <dbReference type="PROSITE" id="PS51065"/>
    </source>
</evidence>
<proteinExistence type="predicted"/>
<feature type="domain" description="NHR" evidence="12">
    <location>
        <begin position="1"/>
        <end position="155"/>
    </location>
</feature>
<evidence type="ECO:0000256" key="5">
    <source>
        <dbReference type="ARBA" id="ARBA00022777"/>
    </source>
</evidence>
<dbReference type="InterPro" id="IPR011029">
    <property type="entry name" value="DEATH-like_dom_sf"/>
</dbReference>
<dbReference type="EMBL" id="JARBDR010000813">
    <property type="protein sequence ID" value="KAJ8305952.1"/>
    <property type="molecule type" value="Genomic_DNA"/>
</dbReference>
<protein>
    <recommendedName>
        <fullName evidence="1">non-specific serine/threonine protein kinase</fullName>
        <ecNumber evidence="1">2.7.11.1</ecNumber>
    </recommendedName>
</protein>
<dbReference type="Gene3D" id="3.40.50.10140">
    <property type="entry name" value="Toll/interleukin-1 receptor homology (TIR) domain"/>
    <property type="match status" value="1"/>
</dbReference>
<evidence type="ECO:0000256" key="2">
    <source>
        <dbReference type="ARBA" id="ARBA00022679"/>
    </source>
</evidence>
<feature type="domain" description="Death" evidence="10">
    <location>
        <begin position="980"/>
        <end position="1046"/>
    </location>
</feature>
<keyword evidence="6" id="KW-0067">ATP-binding</keyword>
<evidence type="ECO:0000259" key="10">
    <source>
        <dbReference type="PROSITE" id="PS50017"/>
    </source>
</evidence>
<dbReference type="SUPFAM" id="SSF47986">
    <property type="entry name" value="DEATH domain"/>
    <property type="match status" value="1"/>
</dbReference>
<evidence type="ECO:0000313" key="15">
    <source>
        <dbReference type="Proteomes" id="UP001217089"/>
    </source>
</evidence>
<evidence type="ECO:0000259" key="13">
    <source>
        <dbReference type="PROSITE" id="PS51424"/>
    </source>
</evidence>
<dbReference type="Pfam" id="PF00531">
    <property type="entry name" value="Death"/>
    <property type="match status" value="1"/>
</dbReference>
<dbReference type="PROSITE" id="PS51424">
    <property type="entry name" value="ROC"/>
    <property type="match status" value="1"/>
</dbReference>
<feature type="compositionally biased region" description="Polar residues" evidence="9">
    <location>
        <begin position="315"/>
        <end position="332"/>
    </location>
</feature>
<name>A0ABQ9EQU1_TEGGR</name>
<dbReference type="Proteomes" id="UP001217089">
    <property type="component" value="Unassembled WGS sequence"/>
</dbReference>
<evidence type="ECO:0000256" key="7">
    <source>
        <dbReference type="ARBA" id="ARBA00047899"/>
    </source>
</evidence>
<dbReference type="InterPro" id="IPR035897">
    <property type="entry name" value="Toll_tir_struct_dom_sf"/>
</dbReference>
<dbReference type="Gene3D" id="3.30.70.1390">
    <property type="entry name" value="ROC domain from the Parkinson's disease-associated leucine-rich repeat kinase 2"/>
    <property type="match status" value="2"/>
</dbReference>
<comment type="catalytic activity">
    <reaction evidence="7">
        <text>L-threonyl-[protein] + ATP = O-phospho-L-threonyl-[protein] + ADP + H(+)</text>
        <dbReference type="Rhea" id="RHEA:46608"/>
        <dbReference type="Rhea" id="RHEA-COMP:11060"/>
        <dbReference type="Rhea" id="RHEA-COMP:11605"/>
        <dbReference type="ChEBI" id="CHEBI:15378"/>
        <dbReference type="ChEBI" id="CHEBI:30013"/>
        <dbReference type="ChEBI" id="CHEBI:30616"/>
        <dbReference type="ChEBI" id="CHEBI:61977"/>
        <dbReference type="ChEBI" id="CHEBI:456216"/>
        <dbReference type="EC" id="2.7.11.1"/>
    </reaction>
</comment>
<dbReference type="SMART" id="SM00588">
    <property type="entry name" value="NEUZ"/>
    <property type="match status" value="1"/>
</dbReference>
<keyword evidence="3" id="KW-0677">Repeat</keyword>
<dbReference type="Pfam" id="PF08477">
    <property type="entry name" value="Roc"/>
    <property type="match status" value="1"/>
</dbReference>
<reference evidence="14 15" key="1">
    <citation type="submission" date="2022-12" db="EMBL/GenBank/DDBJ databases">
        <title>Chromosome-level genome of Tegillarca granosa.</title>
        <authorList>
            <person name="Kim J."/>
        </authorList>
    </citation>
    <scope>NUCLEOTIDE SEQUENCE [LARGE SCALE GENOMIC DNA]</scope>
    <source>
        <strain evidence="14">Teg-2019</strain>
        <tissue evidence="14">Adductor muscle</tissue>
    </source>
</reference>
<comment type="caution">
    <text evidence="14">The sequence shown here is derived from an EMBL/GenBank/DDBJ whole genome shotgun (WGS) entry which is preliminary data.</text>
</comment>
<comment type="catalytic activity">
    <reaction evidence="8">
        <text>L-seryl-[protein] + ATP = O-phospho-L-seryl-[protein] + ADP + H(+)</text>
        <dbReference type="Rhea" id="RHEA:17989"/>
        <dbReference type="Rhea" id="RHEA-COMP:9863"/>
        <dbReference type="Rhea" id="RHEA-COMP:11604"/>
        <dbReference type="ChEBI" id="CHEBI:15378"/>
        <dbReference type="ChEBI" id="CHEBI:29999"/>
        <dbReference type="ChEBI" id="CHEBI:30616"/>
        <dbReference type="ChEBI" id="CHEBI:83421"/>
        <dbReference type="ChEBI" id="CHEBI:456216"/>
        <dbReference type="EC" id="2.7.11.1"/>
    </reaction>
</comment>
<dbReference type="InterPro" id="IPR036388">
    <property type="entry name" value="WH-like_DNA-bd_sf"/>
</dbReference>
<keyword evidence="2" id="KW-0808">Transferase</keyword>
<evidence type="ECO:0000256" key="4">
    <source>
        <dbReference type="ARBA" id="ARBA00022741"/>
    </source>
</evidence>
<dbReference type="Gene3D" id="3.40.50.300">
    <property type="entry name" value="P-loop containing nucleotide triphosphate hydrolases"/>
    <property type="match status" value="1"/>
</dbReference>
<evidence type="ECO:0000256" key="6">
    <source>
        <dbReference type="ARBA" id="ARBA00022840"/>
    </source>
</evidence>
<dbReference type="SUPFAM" id="SSF52200">
    <property type="entry name" value="Toll/Interleukin receptor TIR domain"/>
    <property type="match status" value="1"/>
</dbReference>
<dbReference type="EC" id="2.7.11.1" evidence="1"/>
<sequence length="1286" mass="145846">MKFHNVHGIAISLSENKSIATRSEGTFYNGIVFSDQPIKLNQKVCFELALISSWSGALRVGVTTNDPSKLSALELPKYALPGLAKRDGFWIRPINEGFINSGSKLTLYISSQGQLQLFVDNVHKGCCLEGLTTEKPLWLCLDLYGNTKSAKFVKPDDAPKEILARGPEAVHAYEEACTSGTRPVFCTRLMLVGQDGVGKTSLKKVLMGQRHDVNEESTDGIDLSASCSFNMSNRKEWQRVVRGDDEAETDNSDSKKKLGIMGGPEGLEEEYYQALAENIVKEMTQIKHKQKLDGGKMRTASRDSIKNRNQKNEQMRSTSLSRIPGSSQSDRSSVFIPPDLISEVPDRVVQLVQDMLEQQQGSEVTRQDNSAVRNSRVKIDQQSIDAVTSSRAVKENKVVLNIWDFAGQTAYFTTHQVFLTSRAVYLIVFNLCHDLTLKGQDGQDSVEAELCTLDYMDFWMRSIYAHASQNTTSEVDNTRLSPPFFIVGTHRNSLSQDPKEQNQMVEEKFEAIRAFLMDKPYTQHIVTPFFAVENSLEVEDKQIDELRKKVEFVASKEPYMGEQMPIKWLKFEQEIANHVQADMNHASFDQVREIAGNLGITDDNEVKTMLEFYHDLGVLIYFGGTGTMDNLLRNTVILKPQWLVDMFKRIIMAKQTKDKWSMLKDKWRLLEEKGILEEALIDYLWKDVLGQKLVLLGLMEKFDLLTQRLPHPSVSSNQKSKSLYIPCRLPVDRSIEKRLYSAQSKDVVFYIDFCGFLPDGLFHRIMTRTIRWCLDQTGKEPYSVLGYVARFYLDQEHDFVLEMAPRKYHRIKVIVMRVTKMDDSDESSDSDSDENKHKEKQYSPLPSASAKLRNFLESTLFELKETWMKRLSYNMCIACPCGRPCYTHDAPACTQEECVHFLNLDECLANRVVCCDHRRIKTTTVKRWFPEPLSPGFQGKVLPVIDLDDAYGNIEKHNPRLPTWVKGAAKLLNAGPENQDWLALSKLMGYKESQIEKFSDDLNSSLALLADWIITSGNTTLSVDMLIGFLEKLDREDVVEIIQTAKETDLEPQQIFLSYQWDHQDDVKALRDKLEKSGFTCWMDIGQMGGGDQLNAKIDQAIRNCKVCIACITPKYVVSHHCNRELNLADTLTKPIIPVMFGRVMWPPPGGMSLILSPLVYIDMKGVGGHGGTGIHADLNDKYKEVIQKVMNYASPDLSRYFDTVSVSSSKPASHIGDLHSLSSDSYVDIETYNNNAQRSNRATLQGMERAVQQHVSQQREQPQRREPAFPPQQVQVTRCGACTIL</sequence>
<feature type="compositionally biased region" description="Basic and acidic residues" evidence="9">
    <location>
        <begin position="291"/>
        <end position="314"/>
    </location>
</feature>
<dbReference type="InterPro" id="IPR000488">
    <property type="entry name" value="Death_dom"/>
</dbReference>
<accession>A0ABQ9EQU1</accession>
<dbReference type="PANTHER" id="PTHR47508:SF4">
    <property type="match status" value="1"/>
</dbReference>
<evidence type="ECO:0000259" key="11">
    <source>
        <dbReference type="PROSITE" id="PS50104"/>
    </source>
</evidence>
<feature type="domain" description="Roc" evidence="13">
    <location>
        <begin position="180"/>
        <end position="557"/>
    </location>
</feature>
<keyword evidence="4" id="KW-0547">Nucleotide-binding</keyword>
<dbReference type="PROSITE" id="PS50017">
    <property type="entry name" value="DEATH_DOMAIN"/>
    <property type="match status" value="1"/>
</dbReference>
<dbReference type="Pfam" id="PF07177">
    <property type="entry name" value="Neuralized"/>
    <property type="match status" value="1"/>
</dbReference>
<dbReference type="PANTHER" id="PTHR47508">
    <property type="entry name" value="SAM DOMAIN-CONTAINING PROTEIN-RELATED"/>
    <property type="match status" value="1"/>
</dbReference>
<dbReference type="InterPro" id="IPR027417">
    <property type="entry name" value="P-loop_NTPase"/>
</dbReference>
<gene>
    <name evidence="14" type="ORF">KUTeg_016497</name>
</gene>
<dbReference type="Pfam" id="PF13676">
    <property type="entry name" value="TIR_2"/>
    <property type="match status" value="1"/>
</dbReference>
<evidence type="ECO:0000256" key="8">
    <source>
        <dbReference type="ARBA" id="ARBA00048679"/>
    </source>
</evidence>
<organism evidence="14 15">
    <name type="scientific">Tegillarca granosa</name>
    <name type="common">Malaysian cockle</name>
    <name type="synonym">Anadara granosa</name>
    <dbReference type="NCBI Taxonomy" id="220873"/>
    <lineage>
        <taxon>Eukaryota</taxon>
        <taxon>Metazoa</taxon>
        <taxon>Spiralia</taxon>
        <taxon>Lophotrochozoa</taxon>
        <taxon>Mollusca</taxon>
        <taxon>Bivalvia</taxon>
        <taxon>Autobranchia</taxon>
        <taxon>Pteriomorphia</taxon>
        <taxon>Arcoida</taxon>
        <taxon>Arcoidea</taxon>
        <taxon>Arcidae</taxon>
        <taxon>Tegillarca</taxon>
    </lineage>
</organism>
<dbReference type="PROSITE" id="PS50104">
    <property type="entry name" value="TIR"/>
    <property type="match status" value="1"/>
</dbReference>
<evidence type="ECO:0000256" key="3">
    <source>
        <dbReference type="ARBA" id="ARBA00022737"/>
    </source>
</evidence>
<dbReference type="Pfam" id="PF16095">
    <property type="entry name" value="COR-A"/>
    <property type="match status" value="1"/>
</dbReference>
<evidence type="ECO:0000313" key="14">
    <source>
        <dbReference type="EMBL" id="KAJ8305952.1"/>
    </source>
</evidence>
<dbReference type="InterPro" id="IPR000157">
    <property type="entry name" value="TIR_dom"/>
</dbReference>
<dbReference type="PROSITE" id="PS51065">
    <property type="entry name" value="NHR"/>
    <property type="match status" value="1"/>
</dbReference>
<feature type="region of interest" description="Disordered" evidence="9">
    <location>
        <begin position="823"/>
        <end position="844"/>
    </location>
</feature>
<dbReference type="InterPro" id="IPR006573">
    <property type="entry name" value="NHR_dom"/>
</dbReference>
<feature type="region of interest" description="Disordered" evidence="9">
    <location>
        <begin position="288"/>
        <end position="334"/>
    </location>
</feature>
<evidence type="ECO:0000256" key="1">
    <source>
        <dbReference type="ARBA" id="ARBA00012513"/>
    </source>
</evidence>